<reference evidence="2 3" key="1">
    <citation type="journal article" date="2021" name="Elife">
        <title>Chloroplast acquisition without the gene transfer in kleptoplastic sea slugs, Plakobranchus ocellatus.</title>
        <authorList>
            <person name="Maeda T."/>
            <person name="Takahashi S."/>
            <person name="Yoshida T."/>
            <person name="Shimamura S."/>
            <person name="Takaki Y."/>
            <person name="Nagai Y."/>
            <person name="Toyoda A."/>
            <person name="Suzuki Y."/>
            <person name="Arimoto A."/>
            <person name="Ishii H."/>
            <person name="Satoh N."/>
            <person name="Nishiyama T."/>
            <person name="Hasebe M."/>
            <person name="Maruyama T."/>
            <person name="Minagawa J."/>
            <person name="Obokata J."/>
            <person name="Shigenobu S."/>
        </authorList>
    </citation>
    <scope>NUCLEOTIDE SEQUENCE [LARGE SCALE GENOMIC DNA]</scope>
</reference>
<dbReference type="EMBL" id="BLXT01001319">
    <property type="protein sequence ID" value="GFN84530.1"/>
    <property type="molecule type" value="Genomic_DNA"/>
</dbReference>
<evidence type="ECO:0000256" key="1">
    <source>
        <dbReference type="SAM" id="MobiDB-lite"/>
    </source>
</evidence>
<protein>
    <submittedName>
        <fullName evidence="2">TBC1 domain family member 30-like isoform x2</fullName>
    </submittedName>
</protein>
<comment type="caution">
    <text evidence="2">The sequence shown here is derived from an EMBL/GenBank/DDBJ whole genome shotgun (WGS) entry which is preliminary data.</text>
</comment>
<feature type="region of interest" description="Disordered" evidence="1">
    <location>
        <begin position="284"/>
        <end position="314"/>
    </location>
</feature>
<proteinExistence type="predicted"/>
<dbReference type="AlphaFoldDB" id="A0AAV3YB23"/>
<accession>A0AAV3YB23</accession>
<feature type="region of interest" description="Disordered" evidence="1">
    <location>
        <begin position="104"/>
        <end position="125"/>
    </location>
</feature>
<organism evidence="2 3">
    <name type="scientific">Plakobranchus ocellatus</name>
    <dbReference type="NCBI Taxonomy" id="259542"/>
    <lineage>
        <taxon>Eukaryota</taxon>
        <taxon>Metazoa</taxon>
        <taxon>Spiralia</taxon>
        <taxon>Lophotrochozoa</taxon>
        <taxon>Mollusca</taxon>
        <taxon>Gastropoda</taxon>
        <taxon>Heterobranchia</taxon>
        <taxon>Euthyneura</taxon>
        <taxon>Panpulmonata</taxon>
        <taxon>Sacoglossa</taxon>
        <taxon>Placobranchoidea</taxon>
        <taxon>Plakobranchidae</taxon>
        <taxon>Plakobranchus</taxon>
    </lineage>
</organism>
<feature type="compositionally biased region" description="Basic and acidic residues" evidence="1">
    <location>
        <begin position="294"/>
        <end position="306"/>
    </location>
</feature>
<feature type="compositionally biased region" description="Low complexity" evidence="1">
    <location>
        <begin position="28"/>
        <end position="61"/>
    </location>
</feature>
<gene>
    <name evidence="2" type="ORF">PoB_001103600</name>
</gene>
<sequence>MAQVPPLSIQPVNDDADADDKLFMPVARSPSNSGLLPLRPPNLNRQGSHESSSSENDQSTSPCGQHRFRASSPRLHFFPQQMGTFPASPATITTSTAETHSNCVVSSSSNSKSRAFFSPPSSTPPSNFMSGIDGDDDVFHFGLRTLEKGNNPGCSRLNPFRPPSPYGELVEQSSPDIDYGESFDEMDIETMSTVNCLHETPAPKPTAVAPHRISLKKQSSLPAVLSASPSTTRVVKTVTFPNDASSLQSSIRNNNINLSLVETDDITTGTDTASAIASDRANTRENFKSPPFSLDHETRSINHSESPEMASKNRRTSIVDGLLHEIYDRYHLHGRSDSVDSDTLTECSSTSEATFFHHGHGMLGGGYHAALLERRHASHLNRSFLQNQSKLLQII</sequence>
<evidence type="ECO:0000313" key="3">
    <source>
        <dbReference type="Proteomes" id="UP000735302"/>
    </source>
</evidence>
<feature type="region of interest" description="Disordered" evidence="1">
    <location>
        <begin position="1"/>
        <end position="68"/>
    </location>
</feature>
<dbReference type="Proteomes" id="UP000735302">
    <property type="component" value="Unassembled WGS sequence"/>
</dbReference>
<keyword evidence="3" id="KW-1185">Reference proteome</keyword>
<evidence type="ECO:0000313" key="2">
    <source>
        <dbReference type="EMBL" id="GFN84530.1"/>
    </source>
</evidence>
<name>A0AAV3YB23_9GAST</name>